<sequence>MGQPGVRTPHGSRARLAGACSREARPAHACEPSGGGNRRRGGNRGGGCRHQGGSMEESRLNYKEQQQEEGEGEDDGERRSNSKWTTEGKGRRKSKRME</sequence>
<dbReference type="Proteomes" id="UP000823388">
    <property type="component" value="Chromosome 2N"/>
</dbReference>
<proteinExistence type="predicted"/>
<dbReference type="EMBL" id="CM029040">
    <property type="protein sequence ID" value="KAG2633339.1"/>
    <property type="molecule type" value="Genomic_DNA"/>
</dbReference>
<evidence type="ECO:0000256" key="1">
    <source>
        <dbReference type="SAM" id="MobiDB-lite"/>
    </source>
</evidence>
<reference evidence="2" key="1">
    <citation type="submission" date="2020-05" db="EMBL/GenBank/DDBJ databases">
        <title>WGS assembly of Panicum virgatum.</title>
        <authorList>
            <person name="Lovell J.T."/>
            <person name="Jenkins J."/>
            <person name="Shu S."/>
            <person name="Juenger T.E."/>
            <person name="Schmutz J."/>
        </authorList>
    </citation>
    <scope>NUCLEOTIDE SEQUENCE</scope>
    <source>
        <strain evidence="2">AP13</strain>
    </source>
</reference>
<dbReference type="AlphaFoldDB" id="A0A8T0VNS8"/>
<keyword evidence="3" id="KW-1185">Reference proteome</keyword>
<feature type="region of interest" description="Disordered" evidence="1">
    <location>
        <begin position="1"/>
        <end position="98"/>
    </location>
</feature>
<accession>A0A8T0VNS8</accession>
<protein>
    <submittedName>
        <fullName evidence="2">Uncharacterized protein</fullName>
    </submittedName>
</protein>
<gene>
    <name evidence="2" type="ORF">PVAP13_2NG266403</name>
</gene>
<comment type="caution">
    <text evidence="2">The sequence shown here is derived from an EMBL/GenBank/DDBJ whole genome shotgun (WGS) entry which is preliminary data.</text>
</comment>
<evidence type="ECO:0000313" key="3">
    <source>
        <dbReference type="Proteomes" id="UP000823388"/>
    </source>
</evidence>
<organism evidence="2 3">
    <name type="scientific">Panicum virgatum</name>
    <name type="common">Blackwell switchgrass</name>
    <dbReference type="NCBI Taxonomy" id="38727"/>
    <lineage>
        <taxon>Eukaryota</taxon>
        <taxon>Viridiplantae</taxon>
        <taxon>Streptophyta</taxon>
        <taxon>Embryophyta</taxon>
        <taxon>Tracheophyta</taxon>
        <taxon>Spermatophyta</taxon>
        <taxon>Magnoliopsida</taxon>
        <taxon>Liliopsida</taxon>
        <taxon>Poales</taxon>
        <taxon>Poaceae</taxon>
        <taxon>PACMAD clade</taxon>
        <taxon>Panicoideae</taxon>
        <taxon>Panicodae</taxon>
        <taxon>Paniceae</taxon>
        <taxon>Panicinae</taxon>
        <taxon>Panicum</taxon>
        <taxon>Panicum sect. Hiantes</taxon>
    </lineage>
</organism>
<feature type="compositionally biased region" description="Basic and acidic residues" evidence="1">
    <location>
        <begin position="56"/>
        <end position="66"/>
    </location>
</feature>
<name>A0A8T0VNS8_PANVG</name>
<evidence type="ECO:0000313" key="2">
    <source>
        <dbReference type="EMBL" id="KAG2633339.1"/>
    </source>
</evidence>